<dbReference type="Gene3D" id="2.40.30.110">
    <property type="entry name" value="Aminomethyltransferase beta-barrel domains"/>
    <property type="match status" value="1"/>
</dbReference>
<dbReference type="EC" id="2.1.2.10" evidence="2 7"/>
<dbReference type="SUPFAM" id="SSF103025">
    <property type="entry name" value="Folate-binding domain"/>
    <property type="match status" value="1"/>
</dbReference>
<dbReference type="EMBL" id="JAACAK010000012">
    <property type="protein sequence ID" value="NIR73748.1"/>
    <property type="molecule type" value="Genomic_DNA"/>
</dbReference>
<dbReference type="Proteomes" id="UP000702544">
    <property type="component" value="Unassembled WGS sequence"/>
</dbReference>
<evidence type="ECO:0000256" key="1">
    <source>
        <dbReference type="ARBA" id="ARBA00008609"/>
    </source>
</evidence>
<dbReference type="AlphaFoldDB" id="A0AAE4Z579"/>
<dbReference type="InterPro" id="IPR028896">
    <property type="entry name" value="GcvT/YgfZ/DmdA"/>
</dbReference>
<dbReference type="InterPro" id="IPR013977">
    <property type="entry name" value="GcvT_C"/>
</dbReference>
<dbReference type="InterPro" id="IPR006222">
    <property type="entry name" value="GCVT_N"/>
</dbReference>
<dbReference type="SUPFAM" id="SSF101790">
    <property type="entry name" value="Aminomethyltransferase beta-barrel domain"/>
    <property type="match status" value="1"/>
</dbReference>
<comment type="caution">
    <text evidence="11">The sequence shown here is derived from an EMBL/GenBank/DDBJ whole genome shotgun (WGS) entry which is preliminary data.</text>
</comment>
<dbReference type="Gene3D" id="3.30.1360.120">
    <property type="entry name" value="Probable tRNA modification gtpase trme, domain 1"/>
    <property type="match status" value="1"/>
</dbReference>
<dbReference type="InterPro" id="IPR029043">
    <property type="entry name" value="GcvT/YgfZ_C"/>
</dbReference>
<dbReference type="Pfam" id="PF01571">
    <property type="entry name" value="GCV_T"/>
    <property type="match status" value="1"/>
</dbReference>
<dbReference type="PANTHER" id="PTHR43757:SF2">
    <property type="entry name" value="AMINOMETHYLTRANSFERASE, MITOCHONDRIAL"/>
    <property type="match status" value="1"/>
</dbReference>
<evidence type="ECO:0000256" key="2">
    <source>
        <dbReference type="ARBA" id="ARBA00012616"/>
    </source>
</evidence>
<evidence type="ECO:0000313" key="11">
    <source>
        <dbReference type="EMBL" id="NIR73748.1"/>
    </source>
</evidence>
<dbReference type="PANTHER" id="PTHR43757">
    <property type="entry name" value="AMINOMETHYLTRANSFERASE"/>
    <property type="match status" value="1"/>
</dbReference>
<feature type="binding site" evidence="8">
    <location>
        <position position="201"/>
    </location>
    <ligand>
        <name>substrate</name>
    </ligand>
</feature>
<dbReference type="GO" id="GO:0019464">
    <property type="term" value="P:glycine decarboxylation via glycine cleavage system"/>
    <property type="evidence" value="ECO:0007669"/>
    <property type="project" value="UniProtKB-UniRule"/>
</dbReference>
<dbReference type="GO" id="GO:0004047">
    <property type="term" value="F:aminomethyltransferase activity"/>
    <property type="evidence" value="ECO:0007669"/>
    <property type="project" value="UniProtKB-UniRule"/>
</dbReference>
<evidence type="ECO:0000256" key="3">
    <source>
        <dbReference type="ARBA" id="ARBA00022576"/>
    </source>
</evidence>
<dbReference type="GO" id="GO:0005960">
    <property type="term" value="C:glycine cleavage complex"/>
    <property type="evidence" value="ECO:0007669"/>
    <property type="project" value="InterPro"/>
</dbReference>
<dbReference type="NCBIfam" id="TIGR00528">
    <property type="entry name" value="gcvT"/>
    <property type="match status" value="1"/>
</dbReference>
<evidence type="ECO:0000256" key="4">
    <source>
        <dbReference type="ARBA" id="ARBA00022679"/>
    </source>
</evidence>
<proteinExistence type="inferred from homology"/>
<evidence type="ECO:0000259" key="10">
    <source>
        <dbReference type="Pfam" id="PF08669"/>
    </source>
</evidence>
<comment type="catalytic activity">
    <reaction evidence="6 7">
        <text>N(6)-[(R)-S(8)-aminomethyldihydrolipoyl]-L-lysyl-[protein] + (6S)-5,6,7,8-tetrahydrofolate = N(6)-[(R)-dihydrolipoyl]-L-lysyl-[protein] + (6R)-5,10-methylene-5,6,7,8-tetrahydrofolate + NH4(+)</text>
        <dbReference type="Rhea" id="RHEA:16945"/>
        <dbReference type="Rhea" id="RHEA-COMP:10475"/>
        <dbReference type="Rhea" id="RHEA-COMP:10492"/>
        <dbReference type="ChEBI" id="CHEBI:15636"/>
        <dbReference type="ChEBI" id="CHEBI:28938"/>
        <dbReference type="ChEBI" id="CHEBI:57453"/>
        <dbReference type="ChEBI" id="CHEBI:83100"/>
        <dbReference type="ChEBI" id="CHEBI:83143"/>
        <dbReference type="EC" id="2.1.2.10"/>
    </reaction>
</comment>
<dbReference type="FunFam" id="3.30.70.1400:FF:000001">
    <property type="entry name" value="Aminomethyltransferase"/>
    <property type="match status" value="1"/>
</dbReference>
<dbReference type="Gene3D" id="4.10.1250.10">
    <property type="entry name" value="Aminomethyltransferase fragment"/>
    <property type="match status" value="1"/>
</dbReference>
<feature type="domain" description="GCVT N-terminal" evidence="9">
    <location>
        <begin position="9"/>
        <end position="267"/>
    </location>
</feature>
<feature type="domain" description="Aminomethyltransferase C-terminal" evidence="10">
    <location>
        <begin position="286"/>
        <end position="364"/>
    </location>
</feature>
<organism evidence="11 12">
    <name type="scientific">Candidatus Kutchimonas denitrificans</name>
    <dbReference type="NCBI Taxonomy" id="3056748"/>
    <lineage>
        <taxon>Bacteria</taxon>
        <taxon>Pseudomonadati</taxon>
        <taxon>Gemmatimonadota</taxon>
        <taxon>Gemmatimonadia</taxon>
        <taxon>Candidatus Palauibacterales</taxon>
        <taxon>Candidatus Palauibacteraceae</taxon>
        <taxon>Candidatus Kutchimonas</taxon>
    </lineage>
</organism>
<gene>
    <name evidence="7 11" type="primary">gcvT</name>
    <name evidence="11" type="ORF">GWO12_01335</name>
</gene>
<protein>
    <recommendedName>
        <fullName evidence="2 7">Aminomethyltransferase</fullName>
        <ecNumber evidence="2 7">2.1.2.10</ecNumber>
    </recommendedName>
    <alternativeName>
        <fullName evidence="5 7">Glycine cleavage system T protein</fullName>
    </alternativeName>
</protein>
<dbReference type="PIRSF" id="PIRSF006487">
    <property type="entry name" value="GcvT"/>
    <property type="match status" value="1"/>
</dbReference>
<keyword evidence="3 7" id="KW-0032">Aminotransferase</keyword>
<evidence type="ECO:0000259" key="9">
    <source>
        <dbReference type="Pfam" id="PF01571"/>
    </source>
</evidence>
<comment type="similarity">
    <text evidence="1 7">Belongs to the GcvT family.</text>
</comment>
<comment type="subunit">
    <text evidence="7">The glycine cleavage system is composed of four proteins: P, T, L and H.</text>
</comment>
<evidence type="ECO:0000256" key="7">
    <source>
        <dbReference type="HAMAP-Rule" id="MF_00259"/>
    </source>
</evidence>
<dbReference type="FunFam" id="4.10.1250.10:FF:000001">
    <property type="entry name" value="Aminomethyltransferase"/>
    <property type="match status" value="1"/>
</dbReference>
<keyword evidence="4 7" id="KW-0808">Transferase</keyword>
<sequence length="370" mass="40129">MTELERTPLYDEHVALGAKLVPFAGFAMPVQYREGVAKEHQAVRESAGLFDVSHMGEFVVTGEAAEEFVNYLVASDVSRLAPGQAQYAVMCLENGGIVDDLLIYRFPDRFRLVVNAANIEKDFDWVESCLKGFGGSGVELVDESERIGLLALQGPVSEEIIDPLTELDASEIGYYRFAASRVAGEDCVLSRTGYTGEDGFEVYCAADVTPTVWRAILEAGGDRVMPVGLGARDTLRLEMGYALYGNDIDEETNPLEAGLGWTVKLDKGDFMGREALIKQKEEGLSRRLRGFVLKERGFPRPGYELSSGGEVVGEVRSGTFGPSVGVGIGTGYLPIDRAAFGAAIEVLIRGKGVPAEVVRMPFYKGGSLKR</sequence>
<dbReference type="NCBIfam" id="NF001567">
    <property type="entry name" value="PRK00389.1"/>
    <property type="match status" value="1"/>
</dbReference>
<evidence type="ECO:0000313" key="12">
    <source>
        <dbReference type="Proteomes" id="UP000702544"/>
    </source>
</evidence>
<dbReference type="GO" id="GO:0008483">
    <property type="term" value="F:transaminase activity"/>
    <property type="evidence" value="ECO:0007669"/>
    <property type="project" value="UniProtKB-KW"/>
</dbReference>
<name>A0AAE4Z579_9BACT</name>
<evidence type="ECO:0000256" key="8">
    <source>
        <dbReference type="PIRSR" id="PIRSR006487-1"/>
    </source>
</evidence>
<dbReference type="HAMAP" id="MF_00259">
    <property type="entry name" value="GcvT"/>
    <property type="match status" value="1"/>
</dbReference>
<accession>A0AAE4Z579</accession>
<comment type="function">
    <text evidence="7">The glycine cleavage system catalyzes the degradation of glycine.</text>
</comment>
<reference evidence="11 12" key="1">
    <citation type="submission" date="2020-01" db="EMBL/GenBank/DDBJ databases">
        <title>Genomes assembled from Gulf of Kutch pelagic sediment metagenomes.</title>
        <authorList>
            <person name="Chandrashekar M."/>
            <person name="Mahajan M.S."/>
            <person name="Dave K.J."/>
            <person name="Vatsa P."/>
            <person name="Nathani N.M."/>
        </authorList>
    </citation>
    <scope>NUCLEOTIDE SEQUENCE [LARGE SCALE GENOMIC DNA]</scope>
    <source>
        <strain evidence="11">KS3-K002</strain>
    </source>
</reference>
<dbReference type="Gene3D" id="3.30.70.1400">
    <property type="entry name" value="Aminomethyltransferase beta-barrel domains"/>
    <property type="match status" value="1"/>
</dbReference>
<evidence type="ECO:0000256" key="6">
    <source>
        <dbReference type="ARBA" id="ARBA00047665"/>
    </source>
</evidence>
<evidence type="ECO:0000256" key="5">
    <source>
        <dbReference type="ARBA" id="ARBA00031395"/>
    </source>
</evidence>
<dbReference type="InterPro" id="IPR006223">
    <property type="entry name" value="GcvT"/>
</dbReference>
<dbReference type="GO" id="GO:0005829">
    <property type="term" value="C:cytosol"/>
    <property type="evidence" value="ECO:0007669"/>
    <property type="project" value="TreeGrafter"/>
</dbReference>
<dbReference type="InterPro" id="IPR022903">
    <property type="entry name" value="GcvT_bac"/>
</dbReference>
<dbReference type="InterPro" id="IPR027266">
    <property type="entry name" value="TrmE/GcvT-like"/>
</dbReference>
<dbReference type="Pfam" id="PF08669">
    <property type="entry name" value="GCV_T_C"/>
    <property type="match status" value="1"/>
</dbReference>